<evidence type="ECO:0000313" key="2">
    <source>
        <dbReference type="EMBL" id="PYD56692.1"/>
    </source>
</evidence>
<keyword evidence="3" id="KW-1185">Reference proteome</keyword>
<dbReference type="AlphaFoldDB" id="A0A318PKR4"/>
<dbReference type="SUPFAM" id="SSF46785">
    <property type="entry name" value="Winged helix' DNA-binding domain"/>
    <property type="match status" value="1"/>
</dbReference>
<dbReference type="PROSITE" id="PS51197">
    <property type="entry name" value="HTH_RRF2_2"/>
    <property type="match status" value="1"/>
</dbReference>
<comment type="caution">
    <text evidence="2">The sequence shown here is derived from an EMBL/GenBank/DDBJ whole genome shotgun (WGS) entry which is preliminary data.</text>
</comment>
<reference evidence="2 3" key="1">
    <citation type="submission" date="2017-07" db="EMBL/GenBank/DDBJ databases">
        <title>A draft genome sequence of Komagataeibacter xylinus LMG 1515.</title>
        <authorList>
            <person name="Skraban J."/>
            <person name="Cleenwerck I."/>
            <person name="Vandamme P."/>
            <person name="Trcek J."/>
        </authorList>
    </citation>
    <scope>NUCLEOTIDE SEQUENCE [LARGE SCALE GENOMIC DNA]</scope>
    <source>
        <strain evidence="2 3">LMG 1515</strain>
    </source>
</reference>
<sequence>MRLTLHTDYAIRVLVYLGQNPGRRVSVHEISENHGISHNHLVKVVNRLSTNGVVDTRRGRAGGLELPCMPHEIIIGDIVRMMEADMLSMKACEPEYGQACVLADMCRLRHLLARSLTAFLDVLDQTTLHDLLPRQAA</sequence>
<evidence type="ECO:0000256" key="1">
    <source>
        <dbReference type="ARBA" id="ARBA00023125"/>
    </source>
</evidence>
<name>A0A318PKR4_KOMXY</name>
<accession>A0A318PKR4</accession>
<dbReference type="InterPro" id="IPR036390">
    <property type="entry name" value="WH_DNA-bd_sf"/>
</dbReference>
<dbReference type="STRING" id="1220579.GCA_001571345_02956"/>
<gene>
    <name evidence="2" type="ORF">CFR75_09690</name>
</gene>
<dbReference type="InterPro" id="IPR000944">
    <property type="entry name" value="Tscrpt_reg_Rrf2"/>
</dbReference>
<organism evidence="2 3">
    <name type="scientific">Komagataeibacter xylinus</name>
    <name type="common">Gluconacetobacter xylinus</name>
    <dbReference type="NCBI Taxonomy" id="28448"/>
    <lineage>
        <taxon>Bacteria</taxon>
        <taxon>Pseudomonadati</taxon>
        <taxon>Pseudomonadota</taxon>
        <taxon>Alphaproteobacteria</taxon>
        <taxon>Acetobacterales</taxon>
        <taxon>Acetobacteraceae</taxon>
        <taxon>Komagataeibacter</taxon>
    </lineage>
</organism>
<dbReference type="PANTHER" id="PTHR33221:SF4">
    <property type="entry name" value="HTH-TYPE TRANSCRIPTIONAL REPRESSOR NSRR"/>
    <property type="match status" value="1"/>
</dbReference>
<proteinExistence type="predicted"/>
<dbReference type="GO" id="GO:0003677">
    <property type="term" value="F:DNA binding"/>
    <property type="evidence" value="ECO:0007669"/>
    <property type="project" value="UniProtKB-KW"/>
</dbReference>
<dbReference type="GO" id="GO:0005829">
    <property type="term" value="C:cytosol"/>
    <property type="evidence" value="ECO:0007669"/>
    <property type="project" value="TreeGrafter"/>
</dbReference>
<dbReference type="Proteomes" id="UP000248257">
    <property type="component" value="Unassembled WGS sequence"/>
</dbReference>
<dbReference type="PANTHER" id="PTHR33221">
    <property type="entry name" value="WINGED HELIX-TURN-HELIX TRANSCRIPTIONAL REGULATOR, RRF2 FAMILY"/>
    <property type="match status" value="1"/>
</dbReference>
<dbReference type="OrthoDB" id="9795923at2"/>
<keyword evidence="1" id="KW-0238">DNA-binding</keyword>
<dbReference type="Gene3D" id="1.10.10.10">
    <property type="entry name" value="Winged helix-like DNA-binding domain superfamily/Winged helix DNA-binding domain"/>
    <property type="match status" value="1"/>
</dbReference>
<dbReference type="NCBIfam" id="TIGR00738">
    <property type="entry name" value="rrf2_super"/>
    <property type="match status" value="1"/>
</dbReference>
<protein>
    <submittedName>
        <fullName evidence="2">Rrf2 family transcriptional regulator</fullName>
    </submittedName>
</protein>
<dbReference type="InterPro" id="IPR036388">
    <property type="entry name" value="WH-like_DNA-bd_sf"/>
</dbReference>
<evidence type="ECO:0000313" key="3">
    <source>
        <dbReference type="Proteomes" id="UP000248257"/>
    </source>
</evidence>
<dbReference type="GO" id="GO:0003700">
    <property type="term" value="F:DNA-binding transcription factor activity"/>
    <property type="evidence" value="ECO:0007669"/>
    <property type="project" value="TreeGrafter"/>
</dbReference>
<dbReference type="RefSeq" id="WP_061276181.1">
    <property type="nucleotide sequence ID" value="NZ_CBCRXN010000037.1"/>
</dbReference>
<dbReference type="Pfam" id="PF02082">
    <property type="entry name" value="Rrf2"/>
    <property type="match status" value="1"/>
</dbReference>
<dbReference type="EMBL" id="NKUC01000018">
    <property type="protein sequence ID" value="PYD56692.1"/>
    <property type="molecule type" value="Genomic_DNA"/>
</dbReference>